<reference evidence="7 8" key="1">
    <citation type="submission" date="2019-08" db="EMBL/GenBank/DDBJ databases">
        <title>Complete genome sequence of Thermosulfurimonas marina SU872T, an anaerobic thermophilic chemolithoautotrophic bacterium isolated from a shallow marine hydrothermal vent.</title>
        <authorList>
            <person name="Allioux M."/>
            <person name="Jebbar M."/>
            <person name="Slobodkina G."/>
            <person name="Slobodkin A."/>
            <person name="Moalic Y."/>
            <person name="Frolova A."/>
            <person name="Shao Z."/>
            <person name="Alain K."/>
        </authorList>
    </citation>
    <scope>NUCLEOTIDE SEQUENCE [LARGE SCALE GENOMIC DNA]</scope>
    <source>
        <strain evidence="7 8">SU872</strain>
    </source>
</reference>
<evidence type="ECO:0000256" key="3">
    <source>
        <dbReference type="ARBA" id="ARBA00023134"/>
    </source>
</evidence>
<gene>
    <name evidence="7" type="primary">rapZ</name>
    <name evidence="7" type="ORF">FVE67_09130</name>
</gene>
<dbReference type="Proteomes" id="UP000501253">
    <property type="component" value="Chromosome"/>
</dbReference>
<keyword evidence="2 4" id="KW-0067">ATP-binding</keyword>
<dbReference type="GO" id="GO:0005525">
    <property type="term" value="F:GTP binding"/>
    <property type="evidence" value="ECO:0007669"/>
    <property type="project" value="UniProtKB-UniRule"/>
</dbReference>
<dbReference type="AlphaFoldDB" id="A0A6H1WUS7"/>
<evidence type="ECO:0000259" key="5">
    <source>
        <dbReference type="Pfam" id="PF03668"/>
    </source>
</evidence>
<accession>A0A6H1WUS7</accession>
<dbReference type="PIRSF" id="PIRSF005052">
    <property type="entry name" value="P-loopkin"/>
    <property type="match status" value="1"/>
</dbReference>
<feature type="domain" description="RapZ-like N-terminal" evidence="5">
    <location>
        <begin position="5"/>
        <end position="152"/>
    </location>
</feature>
<dbReference type="GO" id="GO:0005524">
    <property type="term" value="F:ATP binding"/>
    <property type="evidence" value="ECO:0007669"/>
    <property type="project" value="UniProtKB-UniRule"/>
</dbReference>
<dbReference type="KEGG" id="tmai:FVE67_09130"/>
<protein>
    <submittedName>
        <fullName evidence="7">RNase adapter RapZ</fullName>
    </submittedName>
</protein>
<evidence type="ECO:0000313" key="7">
    <source>
        <dbReference type="EMBL" id="QJA06940.1"/>
    </source>
</evidence>
<dbReference type="SUPFAM" id="SSF52540">
    <property type="entry name" value="P-loop containing nucleoside triphosphate hydrolases"/>
    <property type="match status" value="1"/>
</dbReference>
<dbReference type="PANTHER" id="PTHR30448:SF0">
    <property type="entry name" value="RNASE ADAPTER PROTEIN RAPZ"/>
    <property type="match status" value="1"/>
</dbReference>
<proteinExistence type="inferred from homology"/>
<dbReference type="Pfam" id="PF22740">
    <property type="entry name" value="PapZ_C"/>
    <property type="match status" value="1"/>
</dbReference>
<evidence type="ECO:0000259" key="6">
    <source>
        <dbReference type="Pfam" id="PF22740"/>
    </source>
</evidence>
<sequence length="284" mass="32368">MARTEVVIISGLSGSGKSTALKAFEDLGYFCVDNLPPELLESLLRLRSGERVAVVIDVRAGEIPFRLALLKELSRKGYHYEILFLTATPEVLLYRYSQTRRPHPLGKDLPLREALSQEAELLAPLREMATVILDTSHYNLYQLREEILRRYGQREELSFPTIHLLSFGYKYGLPAEAHFLFDLRFLPNPYFVPELKPLSGKDPRIKEYVLKSPEAQRFLEALTGLFRWLIPYYEKEGRAYVVVALGCTGGRHRSVAVTEALAEALRPLGRKVLVTHRDLEKDGP</sequence>
<dbReference type="NCBIfam" id="NF003828">
    <property type="entry name" value="PRK05416.1"/>
    <property type="match status" value="1"/>
</dbReference>
<feature type="binding site" evidence="4">
    <location>
        <begin position="11"/>
        <end position="18"/>
    </location>
    <ligand>
        <name>ATP</name>
        <dbReference type="ChEBI" id="CHEBI:30616"/>
    </ligand>
</feature>
<dbReference type="PANTHER" id="PTHR30448">
    <property type="entry name" value="RNASE ADAPTER PROTEIN RAPZ"/>
    <property type="match status" value="1"/>
</dbReference>
<dbReference type="Pfam" id="PF03668">
    <property type="entry name" value="RapZ-like_N"/>
    <property type="match status" value="1"/>
</dbReference>
<keyword evidence="3 4" id="KW-0342">GTP-binding</keyword>
<evidence type="ECO:0000256" key="4">
    <source>
        <dbReference type="HAMAP-Rule" id="MF_00636"/>
    </source>
</evidence>
<feature type="binding site" evidence="4">
    <location>
        <begin position="57"/>
        <end position="60"/>
    </location>
    <ligand>
        <name>GTP</name>
        <dbReference type="ChEBI" id="CHEBI:37565"/>
    </ligand>
</feature>
<dbReference type="InterPro" id="IPR053930">
    <property type="entry name" value="RapZ-like_N"/>
</dbReference>
<dbReference type="EMBL" id="CP042909">
    <property type="protein sequence ID" value="QJA06940.1"/>
    <property type="molecule type" value="Genomic_DNA"/>
</dbReference>
<dbReference type="InterPro" id="IPR053931">
    <property type="entry name" value="RapZ_C"/>
</dbReference>
<organism evidence="7 8">
    <name type="scientific">Thermosulfurimonas marina</name>
    <dbReference type="NCBI Taxonomy" id="2047767"/>
    <lineage>
        <taxon>Bacteria</taxon>
        <taxon>Pseudomonadati</taxon>
        <taxon>Thermodesulfobacteriota</taxon>
        <taxon>Thermodesulfobacteria</taxon>
        <taxon>Thermodesulfobacteriales</taxon>
        <taxon>Thermodesulfobacteriaceae</taxon>
        <taxon>Thermosulfurimonas</taxon>
    </lineage>
</organism>
<evidence type="ECO:0000313" key="8">
    <source>
        <dbReference type="Proteomes" id="UP000501253"/>
    </source>
</evidence>
<dbReference type="InterPro" id="IPR027417">
    <property type="entry name" value="P-loop_NTPase"/>
</dbReference>
<dbReference type="RefSeq" id="WP_168720289.1">
    <property type="nucleotide sequence ID" value="NZ_CP042909.1"/>
</dbReference>
<dbReference type="HAMAP" id="MF_00636">
    <property type="entry name" value="RapZ_like"/>
    <property type="match status" value="1"/>
</dbReference>
<evidence type="ECO:0000256" key="1">
    <source>
        <dbReference type="ARBA" id="ARBA00022741"/>
    </source>
</evidence>
<keyword evidence="8" id="KW-1185">Reference proteome</keyword>
<dbReference type="Gene3D" id="3.40.50.300">
    <property type="entry name" value="P-loop containing nucleotide triphosphate hydrolases"/>
    <property type="match status" value="1"/>
</dbReference>
<feature type="domain" description="RapZ C-terminal" evidence="6">
    <location>
        <begin position="161"/>
        <end position="280"/>
    </location>
</feature>
<dbReference type="InterPro" id="IPR005337">
    <property type="entry name" value="RapZ-like"/>
</dbReference>
<name>A0A6H1WUS7_9BACT</name>
<keyword evidence="1 4" id="KW-0547">Nucleotide-binding</keyword>
<evidence type="ECO:0000256" key="2">
    <source>
        <dbReference type="ARBA" id="ARBA00022840"/>
    </source>
</evidence>